<evidence type="ECO:0000313" key="6">
    <source>
        <dbReference type="Proteomes" id="UP001652338"/>
    </source>
</evidence>
<dbReference type="Proteomes" id="UP001652338">
    <property type="component" value="Unassembled WGS sequence"/>
</dbReference>
<dbReference type="Pfam" id="PF00392">
    <property type="entry name" value="GntR"/>
    <property type="match status" value="1"/>
</dbReference>
<keyword evidence="3" id="KW-0804">Transcription</keyword>
<evidence type="ECO:0000256" key="1">
    <source>
        <dbReference type="ARBA" id="ARBA00023015"/>
    </source>
</evidence>
<dbReference type="EMBL" id="JAOQKE010000018">
    <property type="protein sequence ID" value="MCU6726129.1"/>
    <property type="molecule type" value="Genomic_DNA"/>
</dbReference>
<dbReference type="PROSITE" id="PS50949">
    <property type="entry name" value="HTH_GNTR"/>
    <property type="match status" value="1"/>
</dbReference>
<dbReference type="InterPro" id="IPR008920">
    <property type="entry name" value="TF_FadR/GntR_C"/>
</dbReference>
<dbReference type="PANTHER" id="PTHR43537:SF24">
    <property type="entry name" value="GLUCONATE OPERON TRANSCRIPTIONAL REPRESSOR"/>
    <property type="match status" value="1"/>
</dbReference>
<feature type="domain" description="HTH gntR-type" evidence="4">
    <location>
        <begin position="7"/>
        <end position="74"/>
    </location>
</feature>
<evidence type="ECO:0000259" key="4">
    <source>
        <dbReference type="PROSITE" id="PS50949"/>
    </source>
</evidence>
<keyword evidence="2" id="KW-0238">DNA-binding</keyword>
<sequence length="230" mass="26854">MGKITYQTLRERVSEAIRTKIRKNEYQPGDRIVEQELAAEFGVSRGPIREALRELENEGIVRYSRNVGCSVRKVTVKELYELYFMRTSYEVLSVKVVNGKIPEATIKRLEQVLNKMQNLTPEDTENCIALDNEFHKELVKMAGFDTLQKMWEELDYVTILGGYPNEGDMAKVAQKQYPSHKRIVDACQKQDCKEICKEISFHYWKTIFRCMREDGLSEKEVGQNWENILV</sequence>
<keyword evidence="1" id="KW-0805">Transcription regulation</keyword>
<dbReference type="CDD" id="cd07377">
    <property type="entry name" value="WHTH_GntR"/>
    <property type="match status" value="1"/>
</dbReference>
<dbReference type="InterPro" id="IPR036388">
    <property type="entry name" value="WH-like_DNA-bd_sf"/>
</dbReference>
<dbReference type="InterPro" id="IPR000524">
    <property type="entry name" value="Tscrpt_reg_HTH_GntR"/>
</dbReference>
<proteinExistence type="predicted"/>
<name>A0ABT2SNN5_9FIRM</name>
<keyword evidence="6" id="KW-1185">Reference proteome</keyword>
<accession>A0ABT2SNN5</accession>
<dbReference type="SUPFAM" id="SSF48008">
    <property type="entry name" value="GntR ligand-binding domain-like"/>
    <property type="match status" value="1"/>
</dbReference>
<evidence type="ECO:0000313" key="5">
    <source>
        <dbReference type="EMBL" id="MCU6726129.1"/>
    </source>
</evidence>
<dbReference type="PANTHER" id="PTHR43537">
    <property type="entry name" value="TRANSCRIPTIONAL REGULATOR, GNTR FAMILY"/>
    <property type="match status" value="1"/>
</dbReference>
<organism evidence="5 6">
    <name type="scientific">Muricoprocola aceti</name>
    <dbReference type="NCBI Taxonomy" id="2981772"/>
    <lineage>
        <taxon>Bacteria</taxon>
        <taxon>Bacillati</taxon>
        <taxon>Bacillota</taxon>
        <taxon>Clostridia</taxon>
        <taxon>Lachnospirales</taxon>
        <taxon>Lachnospiraceae</taxon>
        <taxon>Muricoprocola</taxon>
    </lineage>
</organism>
<dbReference type="Pfam" id="PF07729">
    <property type="entry name" value="FCD"/>
    <property type="match status" value="1"/>
</dbReference>
<evidence type="ECO:0000256" key="3">
    <source>
        <dbReference type="ARBA" id="ARBA00023163"/>
    </source>
</evidence>
<dbReference type="SUPFAM" id="SSF46785">
    <property type="entry name" value="Winged helix' DNA-binding domain"/>
    <property type="match status" value="1"/>
</dbReference>
<reference evidence="5 6" key="1">
    <citation type="journal article" date="2021" name="ISME Commun">
        <title>Automated analysis of genomic sequences facilitates high-throughput and comprehensive description of bacteria.</title>
        <authorList>
            <person name="Hitch T.C.A."/>
        </authorList>
    </citation>
    <scope>NUCLEOTIDE SEQUENCE [LARGE SCALE GENOMIC DNA]</scope>
    <source>
        <strain evidence="5 6">Sanger_29</strain>
    </source>
</reference>
<gene>
    <name evidence="5" type="ORF">OCV47_12395</name>
</gene>
<protein>
    <submittedName>
        <fullName evidence="5">GntR family transcriptional regulator</fullName>
    </submittedName>
</protein>
<dbReference type="Gene3D" id="1.10.10.10">
    <property type="entry name" value="Winged helix-like DNA-binding domain superfamily/Winged helix DNA-binding domain"/>
    <property type="match status" value="1"/>
</dbReference>
<dbReference type="PRINTS" id="PR00035">
    <property type="entry name" value="HTHGNTR"/>
</dbReference>
<comment type="caution">
    <text evidence="5">The sequence shown here is derived from an EMBL/GenBank/DDBJ whole genome shotgun (WGS) entry which is preliminary data.</text>
</comment>
<dbReference type="SMART" id="SM00345">
    <property type="entry name" value="HTH_GNTR"/>
    <property type="match status" value="1"/>
</dbReference>
<dbReference type="InterPro" id="IPR036390">
    <property type="entry name" value="WH_DNA-bd_sf"/>
</dbReference>
<dbReference type="InterPro" id="IPR011711">
    <property type="entry name" value="GntR_C"/>
</dbReference>
<dbReference type="RefSeq" id="WP_262655395.1">
    <property type="nucleotide sequence ID" value="NZ_JAOQKE010000018.1"/>
</dbReference>
<evidence type="ECO:0000256" key="2">
    <source>
        <dbReference type="ARBA" id="ARBA00023125"/>
    </source>
</evidence>
<dbReference type="Gene3D" id="1.20.120.530">
    <property type="entry name" value="GntR ligand-binding domain-like"/>
    <property type="match status" value="1"/>
</dbReference>